<reference evidence="2 3" key="2">
    <citation type="journal article" date="2010" name="Stand. Genomic Sci.">
        <title>Complete genome sequence of Chitinophaga pinensis type strain (UQM 2034).</title>
        <authorList>
            <person name="Glavina Del Rio T."/>
            <person name="Abt B."/>
            <person name="Spring S."/>
            <person name="Lapidus A."/>
            <person name="Nolan M."/>
            <person name="Tice H."/>
            <person name="Copeland A."/>
            <person name="Cheng J.F."/>
            <person name="Chen F."/>
            <person name="Bruce D."/>
            <person name="Goodwin L."/>
            <person name="Pitluck S."/>
            <person name="Ivanova N."/>
            <person name="Mavromatis K."/>
            <person name="Mikhailova N."/>
            <person name="Pati A."/>
            <person name="Chen A."/>
            <person name="Palaniappan K."/>
            <person name="Land M."/>
            <person name="Hauser L."/>
            <person name="Chang Y.J."/>
            <person name="Jeffries C.D."/>
            <person name="Chain P."/>
            <person name="Saunders E."/>
            <person name="Detter J.C."/>
            <person name="Brettin T."/>
            <person name="Rohde M."/>
            <person name="Goker M."/>
            <person name="Bristow J."/>
            <person name="Eisen J.A."/>
            <person name="Markowitz V."/>
            <person name="Hugenholtz P."/>
            <person name="Kyrpides N.C."/>
            <person name="Klenk H.P."/>
            <person name="Lucas S."/>
        </authorList>
    </citation>
    <scope>NUCLEOTIDE SEQUENCE [LARGE SCALE GENOMIC DNA]</scope>
    <source>
        <strain evidence="3">ATCC 43595 / DSM 2588 / LMG 13176 / NBRC 15968 / NCIMB 11800 / UQM 2034</strain>
    </source>
</reference>
<keyword evidence="1" id="KW-0472">Membrane</keyword>
<feature type="transmembrane region" description="Helical" evidence="1">
    <location>
        <begin position="30"/>
        <end position="58"/>
    </location>
</feature>
<dbReference type="Proteomes" id="UP000002215">
    <property type="component" value="Chromosome"/>
</dbReference>
<protein>
    <submittedName>
        <fullName evidence="2">Uncharacterized protein</fullName>
    </submittedName>
</protein>
<feature type="transmembrane region" description="Helical" evidence="1">
    <location>
        <begin position="113"/>
        <end position="133"/>
    </location>
</feature>
<feature type="transmembrane region" description="Helical" evidence="1">
    <location>
        <begin position="70"/>
        <end position="93"/>
    </location>
</feature>
<dbReference type="RefSeq" id="WP_012792665.1">
    <property type="nucleotide sequence ID" value="NC_013132.1"/>
</dbReference>
<gene>
    <name evidence="2" type="ordered locus">Cpin_5065</name>
</gene>
<accession>A0A979GRP8</accession>
<sequence>MKRILQNTFLAVGLVMILPFVITLGSSSSLVAAIVISLFFLFCAVFPTYLCVLIYYYVKRKIATNKVYTAIIGTLLLLFIYHICLLLFFIIIWRGPWSDFLSTVMLEYTDEHGILNILAILLAIAVPVADLLIDKIEKDLKEYK</sequence>
<keyword evidence="1" id="KW-0812">Transmembrane</keyword>
<keyword evidence="1" id="KW-1133">Transmembrane helix</keyword>
<dbReference type="AlphaFoldDB" id="A0A979GRP8"/>
<organism evidence="2 3">
    <name type="scientific">Chitinophaga pinensis (strain ATCC 43595 / DSM 2588 / LMG 13176 / NBRC 15968 / NCIMB 11800 / UQM 2034)</name>
    <dbReference type="NCBI Taxonomy" id="485918"/>
    <lineage>
        <taxon>Bacteria</taxon>
        <taxon>Pseudomonadati</taxon>
        <taxon>Bacteroidota</taxon>
        <taxon>Chitinophagia</taxon>
        <taxon>Chitinophagales</taxon>
        <taxon>Chitinophagaceae</taxon>
        <taxon>Chitinophaga</taxon>
    </lineage>
</organism>
<feature type="transmembrane region" description="Helical" evidence="1">
    <location>
        <begin position="7"/>
        <end position="24"/>
    </location>
</feature>
<dbReference type="EMBL" id="CP001699">
    <property type="protein sequence ID" value="ACU62497.1"/>
    <property type="molecule type" value="Genomic_DNA"/>
</dbReference>
<evidence type="ECO:0000313" key="2">
    <source>
        <dbReference type="EMBL" id="ACU62497.1"/>
    </source>
</evidence>
<proteinExistence type="predicted"/>
<evidence type="ECO:0000313" key="3">
    <source>
        <dbReference type="Proteomes" id="UP000002215"/>
    </source>
</evidence>
<name>A0A979GRP8_CHIPD</name>
<dbReference type="OrthoDB" id="678534at2"/>
<reference evidence="3" key="1">
    <citation type="submission" date="2009-08" db="EMBL/GenBank/DDBJ databases">
        <title>The complete genome of Chitinophaga pinensis DSM 2588.</title>
        <authorList>
            <consortium name="US DOE Joint Genome Institute (JGI-PGF)"/>
            <person name="Lucas S."/>
            <person name="Copeland A."/>
            <person name="Lapidus A."/>
            <person name="Glavina del Rio T."/>
            <person name="Dalin E."/>
            <person name="Tice H."/>
            <person name="Bruce D."/>
            <person name="Goodwin L."/>
            <person name="Pitluck S."/>
            <person name="Kyrpides N."/>
            <person name="Mavromatis K."/>
            <person name="Ivanova N."/>
            <person name="Mikhailova N."/>
            <person name="Sims D."/>
            <person name="Meinche L."/>
            <person name="Brettin T."/>
            <person name="Detter J.C."/>
            <person name="Han C."/>
            <person name="Larimer F."/>
            <person name="Land M."/>
            <person name="Hauser L."/>
            <person name="Markowitz V."/>
            <person name="Cheng J.-F."/>
            <person name="Hugenholtz P."/>
            <person name="Woyke T."/>
            <person name="Wu D."/>
            <person name="Spring S."/>
            <person name="Klenk H.-P."/>
            <person name="Eisen J.A."/>
        </authorList>
    </citation>
    <scope>NUCLEOTIDE SEQUENCE [LARGE SCALE GENOMIC DNA]</scope>
    <source>
        <strain evidence="3">ATCC 43595 / DSM 2588 / LMG 13176 / NBRC 15968 / NCIMB 11800 / UQM 2034</strain>
    </source>
</reference>
<evidence type="ECO:0000256" key="1">
    <source>
        <dbReference type="SAM" id="Phobius"/>
    </source>
</evidence>
<dbReference type="KEGG" id="cpi:Cpin_5065"/>